<evidence type="ECO:0000313" key="3">
    <source>
        <dbReference type="EMBL" id="MFD2113813.1"/>
    </source>
</evidence>
<keyword evidence="4" id="KW-1185">Reference proteome</keyword>
<dbReference type="InterPro" id="IPR023374">
    <property type="entry name" value="AttH-like_dom_sf"/>
</dbReference>
<name>A0ABW4YDN8_9GAMM</name>
<feature type="chain" id="PRO_5047148280" evidence="1">
    <location>
        <begin position="21"/>
        <end position="367"/>
    </location>
</feature>
<dbReference type="RefSeq" id="WP_386028648.1">
    <property type="nucleotide sequence ID" value="NZ_JBHUHX010000059.1"/>
</dbReference>
<dbReference type="Pfam" id="PF07143">
    <property type="entry name" value="CrtC"/>
    <property type="match status" value="1"/>
</dbReference>
<feature type="signal peptide" evidence="1">
    <location>
        <begin position="1"/>
        <end position="20"/>
    </location>
</feature>
<dbReference type="SUPFAM" id="SSF159245">
    <property type="entry name" value="AttH-like"/>
    <property type="match status" value="1"/>
</dbReference>
<sequence>MNRRTCLLALAGLPMTRILAATEPAAGPSNQDVVFDSVLPGRTLIFPNDEGAHPGFRTEWWYVTGWLALPDGSPLGFQVTFFRVRTGIGEDNPSAFAPRQLILAHAAIADPRLGRLRHDQRAARVGFGRAGYATEEASVWLGDWSFEQTGERYEARINADDFAYTLTLVPDGSPLLNGDGGFSLKAPDQDNASYYYSRPQLKVEGSVTLDGHRETVSGRAWMDHEWSSAYIPEGADGWDWVGLNLDDGGAIMAFRMRTPDGGALWANATLRSPEGSTETLSPERIAFTPLREWRSPRTGIAYPVEWRLRLGTRQFILRPLMDDQELESRRSTGTIYWEGAVRLLEAGREIGRGYLEMTGYGDRIQVG</sequence>
<reference evidence="4" key="1">
    <citation type="journal article" date="2019" name="Int. J. Syst. Evol. Microbiol.">
        <title>The Global Catalogue of Microorganisms (GCM) 10K type strain sequencing project: providing services to taxonomists for standard genome sequencing and annotation.</title>
        <authorList>
            <consortium name="The Broad Institute Genomics Platform"/>
            <consortium name="The Broad Institute Genome Sequencing Center for Infectious Disease"/>
            <person name="Wu L."/>
            <person name="Ma J."/>
        </authorList>
    </citation>
    <scope>NUCLEOTIDE SEQUENCE [LARGE SCALE GENOMIC DNA]</scope>
    <source>
        <strain evidence="4">KACC 12597</strain>
    </source>
</reference>
<dbReference type="PANTHER" id="PTHR38591">
    <property type="entry name" value="HYDROLASE"/>
    <property type="match status" value="1"/>
</dbReference>
<keyword evidence="1" id="KW-0732">Signal</keyword>
<feature type="domain" description="AttH" evidence="2">
    <location>
        <begin position="58"/>
        <end position="228"/>
    </location>
</feature>
<evidence type="ECO:0000256" key="1">
    <source>
        <dbReference type="SAM" id="SignalP"/>
    </source>
</evidence>
<protein>
    <submittedName>
        <fullName evidence="3">Lipocalin-like domain-containing protein</fullName>
    </submittedName>
</protein>
<dbReference type="PANTHER" id="PTHR38591:SF1">
    <property type="entry name" value="BLL1000 PROTEIN"/>
    <property type="match status" value="1"/>
</dbReference>
<comment type="caution">
    <text evidence="3">The sequence shown here is derived from an EMBL/GenBank/DDBJ whole genome shotgun (WGS) entry which is preliminary data.</text>
</comment>
<organism evidence="3 4">
    <name type="scientific">Thiorhodococcus fuscus</name>
    <dbReference type="NCBI Taxonomy" id="527200"/>
    <lineage>
        <taxon>Bacteria</taxon>
        <taxon>Pseudomonadati</taxon>
        <taxon>Pseudomonadota</taxon>
        <taxon>Gammaproteobacteria</taxon>
        <taxon>Chromatiales</taxon>
        <taxon>Chromatiaceae</taxon>
        <taxon>Thiorhodococcus</taxon>
    </lineage>
</organism>
<evidence type="ECO:0000259" key="2">
    <source>
        <dbReference type="Pfam" id="PF07143"/>
    </source>
</evidence>
<dbReference type="Proteomes" id="UP001597337">
    <property type="component" value="Unassembled WGS sequence"/>
</dbReference>
<dbReference type="InterPro" id="IPR010791">
    <property type="entry name" value="AttH_dom"/>
</dbReference>
<accession>A0ABW4YDN8</accession>
<evidence type="ECO:0000313" key="4">
    <source>
        <dbReference type="Proteomes" id="UP001597337"/>
    </source>
</evidence>
<dbReference type="Gene3D" id="2.40.370.10">
    <property type="entry name" value="AttH-like domain"/>
    <property type="match status" value="2"/>
</dbReference>
<gene>
    <name evidence="3" type="ORF">ACFSJC_18350</name>
</gene>
<proteinExistence type="predicted"/>
<dbReference type="EMBL" id="JBHUHX010000059">
    <property type="protein sequence ID" value="MFD2113813.1"/>
    <property type="molecule type" value="Genomic_DNA"/>
</dbReference>
<dbReference type="Pfam" id="PF17186">
    <property type="entry name" value="Lipocalin_9"/>
    <property type="match status" value="1"/>
</dbReference>